<name>A0A1I5Z6I8_9RHOB</name>
<keyword evidence="1" id="KW-0812">Transmembrane</keyword>
<dbReference type="AlphaFoldDB" id="A0A1I5Z6I8"/>
<protein>
    <submittedName>
        <fullName evidence="2">Uncharacterized protein</fullName>
    </submittedName>
</protein>
<proteinExistence type="predicted"/>
<feature type="transmembrane region" description="Helical" evidence="1">
    <location>
        <begin position="42"/>
        <end position="60"/>
    </location>
</feature>
<gene>
    <name evidence="2" type="ORF">SAMN05421853_10835</name>
</gene>
<evidence type="ECO:0000313" key="3">
    <source>
        <dbReference type="Proteomes" id="UP000243106"/>
    </source>
</evidence>
<organism evidence="2 3">
    <name type="scientific">Roseivivax halotolerans</name>
    <dbReference type="NCBI Taxonomy" id="93684"/>
    <lineage>
        <taxon>Bacteria</taxon>
        <taxon>Pseudomonadati</taxon>
        <taxon>Pseudomonadota</taxon>
        <taxon>Alphaproteobacteria</taxon>
        <taxon>Rhodobacterales</taxon>
        <taxon>Roseobacteraceae</taxon>
        <taxon>Roseivivax</taxon>
    </lineage>
</organism>
<dbReference type="EMBL" id="FOXV01000008">
    <property type="protein sequence ID" value="SFQ52061.1"/>
    <property type="molecule type" value="Genomic_DNA"/>
</dbReference>
<evidence type="ECO:0000313" key="2">
    <source>
        <dbReference type="EMBL" id="SFQ52061.1"/>
    </source>
</evidence>
<keyword evidence="3" id="KW-1185">Reference proteome</keyword>
<evidence type="ECO:0000256" key="1">
    <source>
        <dbReference type="SAM" id="Phobius"/>
    </source>
</evidence>
<accession>A0A1I5Z6I8</accession>
<dbReference type="RefSeq" id="WP_093012476.1">
    <property type="nucleotide sequence ID" value="NZ_FOXV01000008.1"/>
</dbReference>
<keyword evidence="1" id="KW-1133">Transmembrane helix</keyword>
<dbReference type="Proteomes" id="UP000243106">
    <property type="component" value="Unassembled WGS sequence"/>
</dbReference>
<dbReference type="STRING" id="93684.SAMN05421853_10835"/>
<keyword evidence="1" id="KW-0472">Membrane</keyword>
<reference evidence="3" key="1">
    <citation type="submission" date="2016-10" db="EMBL/GenBank/DDBJ databases">
        <authorList>
            <person name="Varghese N."/>
            <person name="Submissions S."/>
        </authorList>
    </citation>
    <scope>NUCLEOTIDE SEQUENCE [LARGE SCALE GENOMIC DNA]</scope>
    <source>
        <strain evidence="3">JCM 10271</strain>
    </source>
</reference>
<sequence length="91" mass="9780">MLITFLAGLGAGVLVEHLQPRVTELLWRRLSEADMPGPDDRRLITFGAALIGAALLLWLLGTDAKAAPLVAGALVGHFQGQIRALLTARRR</sequence>